<gene>
    <name evidence="4" type="ORF">MICPUN_62045</name>
</gene>
<name>C1FHD7_MICCC</name>
<dbReference type="OMA" id="THHAMEV"/>
<accession>C1FHD7</accession>
<dbReference type="OrthoDB" id="15001at2759"/>
<evidence type="ECO:0008006" key="6">
    <source>
        <dbReference type="Google" id="ProtNLM"/>
    </source>
</evidence>
<dbReference type="EMBL" id="CP001576">
    <property type="protein sequence ID" value="ACO70084.1"/>
    <property type="molecule type" value="Genomic_DNA"/>
</dbReference>
<dbReference type="Pfam" id="PF05348">
    <property type="entry name" value="UMP1"/>
    <property type="match status" value="1"/>
</dbReference>
<comment type="similarity">
    <text evidence="2">Belongs to the POMP/UMP1 family.</text>
</comment>
<dbReference type="eggNOG" id="KOG3061">
    <property type="taxonomic scope" value="Eukaryota"/>
</dbReference>
<keyword evidence="5" id="KW-1185">Reference proteome</keyword>
<sequence>MASGTMPADEMPVMREPYDIMRNGLPGAKAAVTHLGKHPVQLIQDNGPTDTLRAKHAMLANTYGIAMPAKMDIECQILSKCRRLPGLPSSRLGLEIMTGDVDRFGFESYLDRPDERPEAPRGDLHGVMENRLGLNKKPGYGPGSKR</sequence>
<dbReference type="FunCoup" id="C1FHD7">
    <property type="interactions" value="1387"/>
</dbReference>
<dbReference type="GO" id="GO:0005737">
    <property type="term" value="C:cytoplasm"/>
    <property type="evidence" value="ECO:0007669"/>
    <property type="project" value="TreeGrafter"/>
</dbReference>
<dbReference type="STRING" id="296587.C1FHD7"/>
<dbReference type="KEGG" id="mis:MICPUN_62045"/>
<dbReference type="Proteomes" id="UP000002009">
    <property type="component" value="Chromosome 10"/>
</dbReference>
<reference evidence="4 5" key="1">
    <citation type="journal article" date="2009" name="Science">
        <title>Green evolution and dynamic adaptations revealed by genomes of the marine picoeukaryotes Micromonas.</title>
        <authorList>
            <person name="Worden A.Z."/>
            <person name="Lee J.H."/>
            <person name="Mock T."/>
            <person name="Rouze P."/>
            <person name="Simmons M.P."/>
            <person name="Aerts A.L."/>
            <person name="Allen A.E."/>
            <person name="Cuvelier M.L."/>
            <person name="Derelle E."/>
            <person name="Everett M.V."/>
            <person name="Foulon E."/>
            <person name="Grimwood J."/>
            <person name="Gundlach H."/>
            <person name="Henrissat B."/>
            <person name="Napoli C."/>
            <person name="McDonald S.M."/>
            <person name="Parker M.S."/>
            <person name="Rombauts S."/>
            <person name="Salamov A."/>
            <person name="Von Dassow P."/>
            <person name="Badger J.H."/>
            <person name="Coutinho P.M."/>
            <person name="Demir E."/>
            <person name="Dubchak I."/>
            <person name="Gentemann C."/>
            <person name="Eikrem W."/>
            <person name="Gready J.E."/>
            <person name="John U."/>
            <person name="Lanier W."/>
            <person name="Lindquist E.A."/>
            <person name="Lucas S."/>
            <person name="Mayer K.F."/>
            <person name="Moreau H."/>
            <person name="Not F."/>
            <person name="Otillar R."/>
            <person name="Panaud O."/>
            <person name="Pangilinan J."/>
            <person name="Paulsen I."/>
            <person name="Piegu B."/>
            <person name="Poliakov A."/>
            <person name="Robbens S."/>
            <person name="Schmutz J."/>
            <person name="Toulza E."/>
            <person name="Wyss T."/>
            <person name="Zelensky A."/>
            <person name="Zhou K."/>
            <person name="Armbrust E.V."/>
            <person name="Bhattacharya D."/>
            <person name="Goodenough U.W."/>
            <person name="Van de Peer Y."/>
            <person name="Grigoriev I.V."/>
        </authorList>
    </citation>
    <scope>NUCLEOTIDE SEQUENCE [LARGE SCALE GENOMIC DNA]</scope>
    <source>
        <strain evidence="5">RCC299 / NOUM17</strain>
    </source>
</reference>
<keyword evidence="1" id="KW-0143">Chaperone</keyword>
<dbReference type="RefSeq" id="XP_002508826.1">
    <property type="nucleotide sequence ID" value="XM_002508780.1"/>
</dbReference>
<dbReference type="GeneID" id="8246821"/>
<feature type="compositionally biased region" description="Basic and acidic residues" evidence="3">
    <location>
        <begin position="110"/>
        <end position="128"/>
    </location>
</feature>
<feature type="region of interest" description="Disordered" evidence="3">
    <location>
        <begin position="110"/>
        <end position="146"/>
    </location>
</feature>
<evidence type="ECO:0000313" key="5">
    <source>
        <dbReference type="Proteomes" id="UP000002009"/>
    </source>
</evidence>
<dbReference type="InterPro" id="IPR008012">
    <property type="entry name" value="Ump1"/>
</dbReference>
<proteinExistence type="inferred from homology"/>
<dbReference type="AlphaFoldDB" id="C1FHD7"/>
<protein>
    <recommendedName>
        <fullName evidence="6">Proteasome maturation factor UMP1</fullName>
    </recommendedName>
</protein>
<evidence type="ECO:0000256" key="3">
    <source>
        <dbReference type="SAM" id="MobiDB-lite"/>
    </source>
</evidence>
<dbReference type="PANTHER" id="PTHR12828:SF3">
    <property type="entry name" value="PROTEASOME MATURATION PROTEIN"/>
    <property type="match status" value="1"/>
</dbReference>
<dbReference type="PANTHER" id="PTHR12828">
    <property type="entry name" value="PROTEASOME MATURATION PROTEIN UMP1"/>
    <property type="match status" value="1"/>
</dbReference>
<evidence type="ECO:0000256" key="1">
    <source>
        <dbReference type="ARBA" id="ARBA00023186"/>
    </source>
</evidence>
<dbReference type="GO" id="GO:0005634">
    <property type="term" value="C:nucleus"/>
    <property type="evidence" value="ECO:0007669"/>
    <property type="project" value="TreeGrafter"/>
</dbReference>
<dbReference type="InParanoid" id="C1FHD7"/>
<organism evidence="4 5">
    <name type="scientific">Micromonas commoda (strain RCC299 / NOUM17 / CCMP2709)</name>
    <name type="common">Picoplanktonic green alga</name>
    <dbReference type="NCBI Taxonomy" id="296587"/>
    <lineage>
        <taxon>Eukaryota</taxon>
        <taxon>Viridiplantae</taxon>
        <taxon>Chlorophyta</taxon>
        <taxon>Mamiellophyceae</taxon>
        <taxon>Mamiellales</taxon>
        <taxon>Mamiellaceae</taxon>
        <taxon>Micromonas</taxon>
    </lineage>
</organism>
<evidence type="ECO:0000313" key="4">
    <source>
        <dbReference type="EMBL" id="ACO70084.1"/>
    </source>
</evidence>
<evidence type="ECO:0000256" key="2">
    <source>
        <dbReference type="ARBA" id="ARBA00043974"/>
    </source>
</evidence>
<dbReference type="GO" id="GO:0043248">
    <property type="term" value="P:proteasome assembly"/>
    <property type="evidence" value="ECO:0007669"/>
    <property type="project" value="InterPro"/>
</dbReference>